<feature type="signal peptide" evidence="1">
    <location>
        <begin position="1"/>
        <end position="17"/>
    </location>
</feature>
<dbReference type="AlphaFoldDB" id="A0A1H7YP67"/>
<dbReference type="Gene3D" id="3.40.30.10">
    <property type="entry name" value="Glutaredoxin"/>
    <property type="match status" value="1"/>
</dbReference>
<dbReference type="SUPFAM" id="SSF52833">
    <property type="entry name" value="Thioredoxin-like"/>
    <property type="match status" value="1"/>
</dbReference>
<dbReference type="InterPro" id="IPR036249">
    <property type="entry name" value="Thioredoxin-like_sf"/>
</dbReference>
<reference evidence="4" key="1">
    <citation type="submission" date="2016-10" db="EMBL/GenBank/DDBJ databases">
        <authorList>
            <person name="Varghese N."/>
            <person name="Submissions S."/>
        </authorList>
    </citation>
    <scope>NUCLEOTIDE SEQUENCE [LARGE SCALE GENOMIC DNA]</scope>
    <source>
        <strain evidence="4">DSM 24204</strain>
    </source>
</reference>
<evidence type="ECO:0000256" key="1">
    <source>
        <dbReference type="SAM" id="SignalP"/>
    </source>
</evidence>
<evidence type="ECO:0000313" key="4">
    <source>
        <dbReference type="Proteomes" id="UP000198883"/>
    </source>
</evidence>
<evidence type="ECO:0000313" key="5">
    <source>
        <dbReference type="Proteomes" id="UP001224812"/>
    </source>
</evidence>
<reference evidence="3" key="2">
    <citation type="submission" date="2016-10" db="EMBL/GenBank/DDBJ databases">
        <authorList>
            <person name="de Groot N.N."/>
        </authorList>
    </citation>
    <scope>NUCLEOTIDE SEQUENCE [LARGE SCALE GENOMIC DNA]</scope>
    <source>
        <strain evidence="3">DSM 24204</strain>
    </source>
</reference>
<reference evidence="2 5" key="3">
    <citation type="journal article" date="2023" name="Front. Microbiol.">
        <title>Phylogeography and host specificity of Pasteurellaceae pathogenic to sea-farmed fish in the north-east Atlantic.</title>
        <authorList>
            <person name="Gulla S."/>
            <person name="Colquhoun D.J."/>
            <person name="Olsen A.B."/>
            <person name="Spilsberg B."/>
            <person name="Lagesen K."/>
            <person name="Aakesson C.P."/>
            <person name="Strom S."/>
            <person name="Manji F."/>
            <person name="Birkbeck T.H."/>
            <person name="Nilsen H.K."/>
        </authorList>
    </citation>
    <scope>NUCLEOTIDE SEQUENCE [LARGE SCALE GENOMIC DNA]</scope>
    <source>
        <strain evidence="2 5">VIO11850</strain>
    </source>
</reference>
<evidence type="ECO:0000313" key="3">
    <source>
        <dbReference type="EMBL" id="SEM47098.1"/>
    </source>
</evidence>
<organism evidence="3 4">
    <name type="scientific">Phocoenobacter skyensis</name>
    <dbReference type="NCBI Taxonomy" id="97481"/>
    <lineage>
        <taxon>Bacteria</taxon>
        <taxon>Pseudomonadati</taxon>
        <taxon>Pseudomonadota</taxon>
        <taxon>Gammaproteobacteria</taxon>
        <taxon>Pasteurellales</taxon>
        <taxon>Pasteurellaceae</taxon>
        <taxon>Phocoenobacter</taxon>
    </lineage>
</organism>
<dbReference type="GeneID" id="83543967"/>
<dbReference type="NCBIfam" id="TIGR01626">
    <property type="entry name" value="ytfJ_HI0045"/>
    <property type="match status" value="1"/>
</dbReference>
<dbReference type="STRING" id="97481.SAMN05444853_11945"/>
<keyword evidence="5" id="KW-1185">Reference proteome</keyword>
<name>A0A1H7YP67_9PAST</name>
<dbReference type="Proteomes" id="UP001224812">
    <property type="component" value="Unassembled WGS sequence"/>
</dbReference>
<dbReference type="OrthoDB" id="5689995at2"/>
<proteinExistence type="predicted"/>
<dbReference type="Proteomes" id="UP000198883">
    <property type="component" value="Unassembled WGS sequence"/>
</dbReference>
<dbReference type="RefSeq" id="WP_090922561.1">
    <property type="nucleotide sequence ID" value="NZ_CP016180.1"/>
</dbReference>
<accession>A0A1H7YP67</accession>
<dbReference type="Pfam" id="PF09695">
    <property type="entry name" value="YtfJ_HI0045"/>
    <property type="match status" value="1"/>
</dbReference>
<dbReference type="InterPro" id="IPR006513">
    <property type="entry name" value="YtfJ_HI0045"/>
</dbReference>
<protein>
    <submittedName>
        <fullName evidence="2">YtfJ family protein</fullName>
    </submittedName>
</protein>
<feature type="chain" id="PRO_5011794767" evidence="1">
    <location>
        <begin position="18"/>
        <end position="181"/>
    </location>
</feature>
<keyword evidence="1" id="KW-0732">Signal</keyword>
<gene>
    <name evidence="2" type="ORF">QJT92_08290</name>
    <name evidence="3" type="ORF">SAMN05444853_11945</name>
</gene>
<dbReference type="EMBL" id="JASAVS010000019">
    <property type="protein sequence ID" value="MDP8085917.1"/>
    <property type="molecule type" value="Genomic_DNA"/>
</dbReference>
<evidence type="ECO:0000313" key="2">
    <source>
        <dbReference type="EMBL" id="MDP8085917.1"/>
    </source>
</evidence>
<sequence>MKKLFVLLALFSPLTMAHNIQLNQGLPNVTVVEDGELIKKNNDIIYQEWNSRSLAGKVRVVNHFAGRSDAKEKNSALIEAIRNAHFNRSTYQTTTIINVDDSTFGTGVFVKSKAKKGKLKNAHSQVVLDQNGTVKKAWNLKPKDNFVAVLDKNGKVKFVFDGKLSASQINQVIQLVKQLTH</sequence>
<dbReference type="EMBL" id="FOBN01000019">
    <property type="protein sequence ID" value="SEM47098.1"/>
    <property type="molecule type" value="Genomic_DNA"/>
</dbReference>